<dbReference type="NCBIfam" id="TIGR01901">
    <property type="entry name" value="adhes_NPXG"/>
    <property type="match status" value="1"/>
</dbReference>
<dbReference type="InterPro" id="IPR008638">
    <property type="entry name" value="FhaB/CdiA-like_TPS"/>
</dbReference>
<organism evidence="2 3">
    <name type="scientific">Hyella patelloides LEGE 07179</name>
    <dbReference type="NCBI Taxonomy" id="945734"/>
    <lineage>
        <taxon>Bacteria</taxon>
        <taxon>Bacillati</taxon>
        <taxon>Cyanobacteriota</taxon>
        <taxon>Cyanophyceae</taxon>
        <taxon>Pleurocapsales</taxon>
        <taxon>Hyellaceae</taxon>
        <taxon>Hyella</taxon>
    </lineage>
</organism>
<reference evidence="2 3" key="1">
    <citation type="submission" date="2019-01" db="EMBL/GenBank/DDBJ databases">
        <authorList>
            <person name="Brito A."/>
        </authorList>
    </citation>
    <scope>NUCLEOTIDE SEQUENCE [LARGE SCALE GENOMIC DNA]</scope>
    <source>
        <strain evidence="2">1</strain>
    </source>
</reference>
<proteinExistence type="predicted"/>
<dbReference type="OrthoDB" id="474851at2"/>
<keyword evidence="3" id="KW-1185">Reference proteome</keyword>
<dbReference type="SUPFAM" id="SSF51126">
    <property type="entry name" value="Pectin lyase-like"/>
    <property type="match status" value="3"/>
</dbReference>
<dbReference type="InterPro" id="IPR011050">
    <property type="entry name" value="Pectin_lyase_fold/virulence"/>
</dbReference>
<accession>A0A563VU67</accession>
<dbReference type="RefSeq" id="WP_144863132.1">
    <property type="nucleotide sequence ID" value="NZ_LR213768.1"/>
</dbReference>
<dbReference type="Proteomes" id="UP000320055">
    <property type="component" value="Unassembled WGS sequence"/>
</dbReference>
<dbReference type="AlphaFoldDB" id="A0A563VU67"/>
<evidence type="ECO:0000313" key="2">
    <source>
        <dbReference type="EMBL" id="VEP14934.1"/>
    </source>
</evidence>
<dbReference type="Gene3D" id="2.160.20.10">
    <property type="entry name" value="Single-stranded right-handed beta-helix, Pectin lyase-like"/>
    <property type="match status" value="3"/>
</dbReference>
<protein>
    <recommendedName>
        <fullName evidence="1">Filamentous haemagglutinin FhaB/tRNA nuclease CdiA-like TPS domain-containing protein</fullName>
    </recommendedName>
</protein>
<name>A0A563VU67_9CYAN</name>
<evidence type="ECO:0000259" key="1">
    <source>
        <dbReference type="SMART" id="SM00912"/>
    </source>
</evidence>
<dbReference type="SMART" id="SM00912">
    <property type="entry name" value="Haemagg_act"/>
    <property type="match status" value="1"/>
</dbReference>
<evidence type="ECO:0000313" key="3">
    <source>
        <dbReference type="Proteomes" id="UP000320055"/>
    </source>
</evidence>
<sequence>MPVTINLYQQLWQRSKINTFLRLSILLNLSTGIRSPLTAQIVPDNTLPNNSAVTSEENMTEITGGTTVGENLFHSFEQFSILTGNTAFFNNAANINNIISRVTGDGISNIDGLLRANGTANLFLLNPNGIVLGENAALNIGGSFIGSTANSMQFADGSEFSAVDPQAPPLLTVNIPVGLQYGTNAGDIKVTGSGNNLSIDPQTFAVIRENRPEGLGVKLNQTFALIGGNISLEGGNLTAEAGNIELGSVGSNELVGLTPVELGWQFSYEGVEIFQDISLSQAASVDASGDGGGNIQLQGQRIALRDGSAILANTLGSSPGGNLTVEATETVEIMGTSVDNSFFSGLFADVSSGATGTGGNLIIDTHRLLVAEGAQVGVNTFGDGDAGTLIVTATEVELVGDSPLGASGFFSNVETDVVGNGGNLTIDTELLQLTDGAEIATTTFGIGDAGVLNIRANEIKLIGESADGFPSGLFSNVEAGAKGNGGNLTINSDRLSISNGAQINSITLGSGNAGNITVEANEVDLVGDSAFRASNFSTSVEPGATGNGGSLAIDTKLLQLTDGAQISVGTFGEGNAGALSITAQEINIVGSSQFRPSGLFSPVDIDSTGKGGNVTIDTGSLLVTGGGQIVVSTGGSGDGGELVINATESVELSEASEQGASGLFANTIFGTGDGGDIRLTTNRLTIEYGATINASNFSSRNPDIPPGQGKAGNIEINANSLFLDSAMSDEPSSITVATAEAGGGSIELEIQDFLIARNGSQITADTRGSSDGGAIAIMTNFLELTSNAQISANSIGTGEASNIIITARQLEINNGQITATSESTGGGDIFLTSDLLSLDNQSLLSTSVADSTGGGGDIKIDTDLLIARNNSDIRANAVFGAGGNIDIITQGLFLESNSEITASSEFGFDGNVNIEVTENRNNITELPETIRDRSQEITTGCAADRDNVFVSIGRGGIPEDPSQYLVGETFWTDLRPLNRQQPRETDKNNQSLQTSAPIVEAQSWVVNDRGKVQLIASGDSQPKWQNTFECK</sequence>
<gene>
    <name evidence="2" type="ORF">H1P_30010</name>
</gene>
<dbReference type="EMBL" id="CAACVJ010000223">
    <property type="protein sequence ID" value="VEP14934.1"/>
    <property type="molecule type" value="Genomic_DNA"/>
</dbReference>
<dbReference type="Pfam" id="PF05860">
    <property type="entry name" value="TPS"/>
    <property type="match status" value="1"/>
</dbReference>
<dbReference type="InterPro" id="IPR012334">
    <property type="entry name" value="Pectin_lyas_fold"/>
</dbReference>
<feature type="domain" description="Filamentous haemagglutinin FhaB/tRNA nuclease CdiA-like TPS" evidence="1">
    <location>
        <begin position="44"/>
        <end position="155"/>
    </location>
</feature>